<accession>A0A654U642</accession>
<dbReference type="AlphaFoldDB" id="A0A654U642"/>
<organism evidence="2 3">
    <name type="scientific">Mycobacterium tuberculosis</name>
    <dbReference type="NCBI Taxonomy" id="1773"/>
    <lineage>
        <taxon>Bacteria</taxon>
        <taxon>Bacillati</taxon>
        <taxon>Actinomycetota</taxon>
        <taxon>Actinomycetes</taxon>
        <taxon>Mycobacteriales</taxon>
        <taxon>Mycobacteriaceae</taxon>
        <taxon>Mycobacterium</taxon>
        <taxon>Mycobacterium tuberculosis complex</taxon>
    </lineage>
</organism>
<keyword evidence="1" id="KW-0732">Signal</keyword>
<evidence type="ECO:0008006" key="4">
    <source>
        <dbReference type="Google" id="ProtNLM"/>
    </source>
</evidence>
<name>A0A654U642_MYCTX</name>
<evidence type="ECO:0000313" key="2">
    <source>
        <dbReference type="EMBL" id="CFS04292.1"/>
    </source>
</evidence>
<dbReference type="Proteomes" id="UP000046680">
    <property type="component" value="Unassembled WGS sequence"/>
</dbReference>
<feature type="signal peptide" evidence="1">
    <location>
        <begin position="1"/>
        <end position="17"/>
    </location>
</feature>
<reference evidence="2 3" key="1">
    <citation type="submission" date="2015-03" db="EMBL/GenBank/DDBJ databases">
        <authorList>
            <consortium name="Pathogen Informatics"/>
        </authorList>
    </citation>
    <scope>NUCLEOTIDE SEQUENCE [LARGE SCALE GENOMIC DNA]</scope>
    <source>
        <strain evidence="2 3">C09601061</strain>
    </source>
</reference>
<feature type="chain" id="PRO_5024972648" description="Secreted protein" evidence="1">
    <location>
        <begin position="18"/>
        <end position="87"/>
    </location>
</feature>
<proteinExistence type="predicted"/>
<sequence length="87" mass="9056">MSVMSFFFFSRSLHAMAMCTLPSPACPQPTAAPSAAAARPRAVLRNFGIDARGTTVSMMSSAPSAFAAQNAFSRASISLRAEPPSST</sequence>
<evidence type="ECO:0000313" key="3">
    <source>
        <dbReference type="Proteomes" id="UP000046680"/>
    </source>
</evidence>
<dbReference type="EMBL" id="CGCX01001964">
    <property type="protein sequence ID" value="CFS04292.1"/>
    <property type="molecule type" value="Genomic_DNA"/>
</dbReference>
<protein>
    <recommendedName>
        <fullName evidence="4">Secreted protein</fullName>
    </recommendedName>
</protein>
<gene>
    <name evidence="2" type="ORF">ERS007657_03733</name>
</gene>
<evidence type="ECO:0000256" key="1">
    <source>
        <dbReference type="SAM" id="SignalP"/>
    </source>
</evidence>